<feature type="transmembrane region" description="Helical" evidence="8">
    <location>
        <begin position="229"/>
        <end position="248"/>
    </location>
</feature>
<keyword evidence="6 8" id="KW-0472">Membrane</keyword>
<accession>A0AA94KQC0</accession>
<dbReference type="InterPro" id="IPR028325">
    <property type="entry name" value="VG_K_chnl"/>
</dbReference>
<keyword evidence="12" id="KW-1185">Reference proteome</keyword>
<dbReference type="KEGG" id="kor:AWR26_06875"/>
<dbReference type="SUPFAM" id="SSF141571">
    <property type="entry name" value="Pentapeptide repeat-like"/>
    <property type="match status" value="1"/>
</dbReference>
<feature type="transmembrane region" description="Helical" evidence="8">
    <location>
        <begin position="260"/>
        <end position="281"/>
    </location>
</feature>
<dbReference type="GO" id="GO:0005249">
    <property type="term" value="F:voltage-gated potassium channel activity"/>
    <property type="evidence" value="ECO:0007669"/>
    <property type="project" value="InterPro"/>
</dbReference>
<dbReference type="EMBL" id="FOKO01000003">
    <property type="protein sequence ID" value="SFC40055.1"/>
    <property type="molecule type" value="Genomic_DNA"/>
</dbReference>
<proteinExistence type="predicted"/>
<dbReference type="RefSeq" id="WP_064564539.1">
    <property type="nucleotide sequence ID" value="NZ_CP014007.2"/>
</dbReference>
<evidence type="ECO:0000259" key="9">
    <source>
        <dbReference type="Pfam" id="PF07885"/>
    </source>
</evidence>
<gene>
    <name evidence="10" type="ORF">AWR26_06875</name>
    <name evidence="11" type="ORF">SAMN05216286_2172</name>
</gene>
<dbReference type="Proteomes" id="UP000078227">
    <property type="component" value="Chromosome"/>
</dbReference>
<dbReference type="EMBL" id="CP014007">
    <property type="protein sequence ID" value="ANI81888.1"/>
    <property type="molecule type" value="Genomic_DNA"/>
</dbReference>
<evidence type="ECO:0000256" key="8">
    <source>
        <dbReference type="SAM" id="Phobius"/>
    </source>
</evidence>
<name>A0AA94KQC0_9ENTR</name>
<evidence type="ECO:0000313" key="11">
    <source>
        <dbReference type="EMBL" id="SFC40055.1"/>
    </source>
</evidence>
<evidence type="ECO:0000256" key="5">
    <source>
        <dbReference type="ARBA" id="ARBA00023065"/>
    </source>
</evidence>
<evidence type="ECO:0000256" key="7">
    <source>
        <dbReference type="ARBA" id="ARBA00023303"/>
    </source>
</evidence>
<evidence type="ECO:0000313" key="10">
    <source>
        <dbReference type="EMBL" id="ANI81888.1"/>
    </source>
</evidence>
<dbReference type="PANTHER" id="PTHR11537">
    <property type="entry name" value="VOLTAGE-GATED POTASSIUM CHANNEL"/>
    <property type="match status" value="1"/>
</dbReference>
<keyword evidence="2" id="KW-0813">Transport</keyword>
<protein>
    <submittedName>
        <fullName evidence="11">Ion channel</fullName>
    </submittedName>
    <submittedName>
        <fullName evidence="10">Two pore domain potassium channel family protein</fullName>
    </submittedName>
</protein>
<dbReference type="SUPFAM" id="SSF81324">
    <property type="entry name" value="Voltage-gated potassium channels"/>
    <property type="match status" value="1"/>
</dbReference>
<evidence type="ECO:0000256" key="3">
    <source>
        <dbReference type="ARBA" id="ARBA00022692"/>
    </source>
</evidence>
<reference evidence="11 13" key="1">
    <citation type="submission" date="2016-10" db="EMBL/GenBank/DDBJ databases">
        <authorList>
            <person name="Varghese N."/>
            <person name="Submissions S."/>
        </authorList>
    </citation>
    <scope>NUCLEOTIDE SEQUENCE [LARGE SCALE GENOMIC DNA]</scope>
    <source>
        <strain evidence="11 13">CGMCC 1.7012</strain>
    </source>
</reference>
<keyword evidence="7 10" id="KW-0407">Ion channel</keyword>
<dbReference type="PRINTS" id="PR00169">
    <property type="entry name" value="KCHANNEL"/>
</dbReference>
<dbReference type="PANTHER" id="PTHR11537:SF254">
    <property type="entry name" value="POTASSIUM VOLTAGE-GATED CHANNEL PROTEIN SHAB"/>
    <property type="match status" value="1"/>
</dbReference>
<keyword evidence="5" id="KW-0406">Ion transport</keyword>
<sequence length="287" mass="33227">MAANNFFLPENKNVHSQKDFLEKEEQGTWESINYYPDEFKSPNNTPLIINGKNFINISFKNTLIRNVNFINCSFSNCLLIGSVIESCEFVDCEFLKTNTHKIKIKNSLIDPRQFSKNFELKHDANIAVDLFQELYKNSKKEEQPHYANESLYRMKEALGYNLNYKLKVKKITPIQFLYEKIIDKINKITTGYGLKLSRILLFVLVSILLFSLLNFCFREDFHNGNNPNANSFVDAIYFTCVTITTLGYGDITPTSITTKIIIIFESLFGFLFLSLFVSAFINKILRS</sequence>
<evidence type="ECO:0000256" key="4">
    <source>
        <dbReference type="ARBA" id="ARBA00022989"/>
    </source>
</evidence>
<dbReference type="Gene3D" id="1.10.287.70">
    <property type="match status" value="1"/>
</dbReference>
<dbReference type="Proteomes" id="UP000182314">
    <property type="component" value="Unassembled WGS sequence"/>
</dbReference>
<feature type="transmembrane region" description="Helical" evidence="8">
    <location>
        <begin position="199"/>
        <end position="217"/>
    </location>
</feature>
<keyword evidence="3 8" id="KW-0812">Transmembrane</keyword>
<comment type="subcellular location">
    <subcellularLocation>
        <location evidence="1">Membrane</location>
        <topology evidence="1">Multi-pass membrane protein</topology>
    </subcellularLocation>
</comment>
<dbReference type="GO" id="GO:0001508">
    <property type="term" value="P:action potential"/>
    <property type="evidence" value="ECO:0007669"/>
    <property type="project" value="TreeGrafter"/>
</dbReference>
<dbReference type="GO" id="GO:0008076">
    <property type="term" value="C:voltage-gated potassium channel complex"/>
    <property type="evidence" value="ECO:0007669"/>
    <property type="project" value="InterPro"/>
</dbReference>
<organism evidence="11 13">
    <name type="scientific">Kosakonia oryzae</name>
    <dbReference type="NCBI Taxonomy" id="497725"/>
    <lineage>
        <taxon>Bacteria</taxon>
        <taxon>Pseudomonadati</taxon>
        <taxon>Pseudomonadota</taxon>
        <taxon>Gammaproteobacteria</taxon>
        <taxon>Enterobacterales</taxon>
        <taxon>Enterobacteriaceae</taxon>
        <taxon>Kosakonia</taxon>
    </lineage>
</organism>
<reference evidence="10 12" key="2">
    <citation type="submission" date="2021-03" db="EMBL/GenBank/DDBJ databases">
        <authorList>
            <person name="Li Y."/>
            <person name="Li S."/>
            <person name="Chen M."/>
            <person name="Peng G."/>
            <person name="Tan Z."/>
            <person name="An Q."/>
        </authorList>
    </citation>
    <scope>NUCLEOTIDE SEQUENCE [LARGE SCALE GENOMIC DNA]</scope>
    <source>
        <strain evidence="10 12">Ola 51</strain>
    </source>
</reference>
<dbReference type="AlphaFoldDB" id="A0AA94KQC0"/>
<dbReference type="Gene3D" id="2.160.20.80">
    <property type="entry name" value="E3 ubiquitin-protein ligase SopA"/>
    <property type="match status" value="1"/>
</dbReference>
<evidence type="ECO:0000313" key="13">
    <source>
        <dbReference type="Proteomes" id="UP000182314"/>
    </source>
</evidence>
<evidence type="ECO:0000256" key="6">
    <source>
        <dbReference type="ARBA" id="ARBA00023136"/>
    </source>
</evidence>
<dbReference type="InterPro" id="IPR013099">
    <property type="entry name" value="K_chnl_dom"/>
</dbReference>
<evidence type="ECO:0000256" key="2">
    <source>
        <dbReference type="ARBA" id="ARBA00022448"/>
    </source>
</evidence>
<keyword evidence="4 8" id="KW-1133">Transmembrane helix</keyword>
<evidence type="ECO:0000256" key="1">
    <source>
        <dbReference type="ARBA" id="ARBA00004141"/>
    </source>
</evidence>
<evidence type="ECO:0000313" key="12">
    <source>
        <dbReference type="Proteomes" id="UP000078227"/>
    </source>
</evidence>
<feature type="domain" description="Potassium channel" evidence="9">
    <location>
        <begin position="202"/>
        <end position="284"/>
    </location>
</feature>
<dbReference type="Pfam" id="PF07885">
    <property type="entry name" value="Ion_trans_2"/>
    <property type="match status" value="1"/>
</dbReference>